<feature type="domain" description="Small ribosomal subunit protein uS4 N-terminal" evidence="10">
    <location>
        <begin position="2"/>
        <end position="107"/>
    </location>
</feature>
<dbReference type="PROSITE" id="PS00632">
    <property type="entry name" value="RIBOSOMAL_S4"/>
    <property type="match status" value="1"/>
</dbReference>
<evidence type="ECO:0000256" key="1">
    <source>
        <dbReference type="ARBA" id="ARBA00007465"/>
    </source>
</evidence>
<dbReference type="Gene3D" id="3.10.290.10">
    <property type="entry name" value="RNA-binding S4 domain"/>
    <property type="match status" value="1"/>
</dbReference>
<dbReference type="HAMAP" id="MF_01306_A">
    <property type="entry name" value="Ribosomal_uS4_A"/>
    <property type="match status" value="1"/>
</dbReference>
<accession>A0A4E0Q914</accession>
<evidence type="ECO:0000313" key="11">
    <source>
        <dbReference type="EMBL" id="TGC08488.1"/>
    </source>
</evidence>
<evidence type="ECO:0000256" key="6">
    <source>
        <dbReference type="ARBA" id="ARBA00025813"/>
    </source>
</evidence>
<protein>
    <recommendedName>
        <fullName evidence="7">Small ribosomal subunit protein uS4</fullName>
    </recommendedName>
</protein>
<sequence length="188" mass="21240">MGYPGKKRKSYDTPKHPWQAARMAGELELVKKYGLRNKKELWKAHSILRRYRADARRLLAESAEGELTGHLKTETDQILARLIRYSIIHGDANIDDILGLQTNSILERRLQTQVHRLGLARTPKQARQFITHGHIAIDGKKVTIPGVLVSKDEEMRIDYYGRSPLTSEGHAERPAQVASSVAGLAKEE</sequence>
<evidence type="ECO:0000256" key="3">
    <source>
        <dbReference type="ARBA" id="ARBA00022884"/>
    </source>
</evidence>
<dbReference type="InterPro" id="IPR022801">
    <property type="entry name" value="Ribosomal_uS4"/>
</dbReference>
<dbReference type="Proteomes" id="UP000297295">
    <property type="component" value="Unassembled WGS sequence"/>
</dbReference>
<comment type="subunit">
    <text evidence="6 7">Part of the 30S ribosomal subunit. Contacts protein S5. The interaction surface between S4 and S5 is involved in control of translational fidelity.</text>
</comment>
<evidence type="ECO:0000256" key="4">
    <source>
        <dbReference type="ARBA" id="ARBA00022980"/>
    </source>
</evidence>
<dbReference type="InterPro" id="IPR036986">
    <property type="entry name" value="S4_RNA-bd_sf"/>
</dbReference>
<reference evidence="11 12" key="1">
    <citation type="submission" date="2017-11" db="EMBL/GenBank/DDBJ databases">
        <title>Isolation and Characterization of Methanogenic Archaea from Saline Meromictic Lake at Siberia.</title>
        <authorList>
            <person name="Shen Y."/>
            <person name="Huang H.-H."/>
            <person name="Lai M.-C."/>
            <person name="Chen S.-C."/>
        </authorList>
    </citation>
    <scope>NUCLEOTIDE SEQUENCE [LARGE SCALE GENOMIC DNA]</scope>
    <source>
        <strain evidence="11 12">SY-01</strain>
    </source>
</reference>
<dbReference type="NCBIfam" id="NF003139">
    <property type="entry name" value="PRK04051.1"/>
    <property type="match status" value="1"/>
</dbReference>
<dbReference type="GO" id="GO:0003735">
    <property type="term" value="F:structural constituent of ribosome"/>
    <property type="evidence" value="ECO:0007669"/>
    <property type="project" value="InterPro"/>
</dbReference>
<evidence type="ECO:0000259" key="9">
    <source>
        <dbReference type="SMART" id="SM00363"/>
    </source>
</evidence>
<dbReference type="InterPro" id="IPR005710">
    <property type="entry name" value="Ribosomal_uS4_euk/arc"/>
</dbReference>
<evidence type="ECO:0000256" key="7">
    <source>
        <dbReference type="HAMAP-Rule" id="MF_01306"/>
    </source>
</evidence>
<evidence type="ECO:0000256" key="8">
    <source>
        <dbReference type="SAM" id="MobiDB-lite"/>
    </source>
</evidence>
<dbReference type="GO" id="GO:0042274">
    <property type="term" value="P:ribosomal small subunit biogenesis"/>
    <property type="evidence" value="ECO:0007669"/>
    <property type="project" value="TreeGrafter"/>
</dbReference>
<comment type="caution">
    <text evidence="11">The sequence shown here is derived from an EMBL/GenBank/DDBJ whole genome shotgun (WGS) entry which is preliminary data.</text>
</comment>
<dbReference type="AlphaFoldDB" id="A0A4E0Q914"/>
<dbReference type="RefSeq" id="WP_135390025.1">
    <property type="nucleotide sequence ID" value="NZ_PGGK01000009.1"/>
</dbReference>
<keyword evidence="4 7" id="KW-0689">Ribosomal protein</keyword>
<dbReference type="GO" id="GO:0006412">
    <property type="term" value="P:translation"/>
    <property type="evidence" value="ECO:0007669"/>
    <property type="project" value="UniProtKB-UniRule"/>
</dbReference>
<comment type="similarity">
    <text evidence="1 7">Belongs to the universal ribosomal protein uS4 family.</text>
</comment>
<feature type="domain" description="RNA-binding S4" evidence="9">
    <location>
        <begin position="108"/>
        <end position="170"/>
    </location>
</feature>
<dbReference type="EMBL" id="PGGK01000009">
    <property type="protein sequence ID" value="TGC08488.1"/>
    <property type="molecule type" value="Genomic_DNA"/>
</dbReference>
<dbReference type="InterPro" id="IPR022802">
    <property type="entry name" value="Ribosomal_uS4_arc"/>
</dbReference>
<evidence type="ECO:0000259" key="10">
    <source>
        <dbReference type="SMART" id="SM01390"/>
    </source>
</evidence>
<keyword evidence="2 7" id="KW-0699">rRNA-binding</keyword>
<dbReference type="FunFam" id="3.10.290.10:FF:000026">
    <property type="entry name" value="30S ribosomal protein S4"/>
    <property type="match status" value="1"/>
</dbReference>
<dbReference type="PANTHER" id="PTHR11831">
    <property type="entry name" value="30S 40S RIBOSOMAL PROTEIN"/>
    <property type="match status" value="1"/>
</dbReference>
<dbReference type="GO" id="GO:0015935">
    <property type="term" value="C:small ribosomal subunit"/>
    <property type="evidence" value="ECO:0007669"/>
    <property type="project" value="InterPro"/>
</dbReference>
<name>A0A4E0Q914_9EURY</name>
<dbReference type="NCBIfam" id="TIGR01018">
    <property type="entry name" value="uS4_arch"/>
    <property type="match status" value="1"/>
</dbReference>
<dbReference type="PANTHER" id="PTHR11831:SF5">
    <property type="entry name" value="40S RIBOSOMAL PROTEIN S9"/>
    <property type="match status" value="1"/>
</dbReference>
<dbReference type="InterPro" id="IPR001912">
    <property type="entry name" value="Ribosomal_uS4_N"/>
</dbReference>
<organism evidence="11 12">
    <name type="scientific">Methanolobus halotolerans</name>
    <dbReference type="NCBI Taxonomy" id="2052935"/>
    <lineage>
        <taxon>Archaea</taxon>
        <taxon>Methanobacteriati</taxon>
        <taxon>Methanobacteriota</taxon>
        <taxon>Stenosarchaea group</taxon>
        <taxon>Methanomicrobia</taxon>
        <taxon>Methanosarcinales</taxon>
        <taxon>Methanosarcinaceae</taxon>
        <taxon>Methanolobus</taxon>
    </lineage>
</organism>
<evidence type="ECO:0000256" key="2">
    <source>
        <dbReference type="ARBA" id="ARBA00022730"/>
    </source>
</evidence>
<keyword evidence="5 7" id="KW-0687">Ribonucleoprotein</keyword>
<dbReference type="GO" id="GO:0019843">
    <property type="term" value="F:rRNA binding"/>
    <property type="evidence" value="ECO:0007669"/>
    <property type="project" value="UniProtKB-UniRule"/>
</dbReference>
<dbReference type="SMART" id="SM00363">
    <property type="entry name" value="S4"/>
    <property type="match status" value="1"/>
</dbReference>
<dbReference type="SUPFAM" id="SSF55174">
    <property type="entry name" value="Alpha-L RNA-binding motif"/>
    <property type="match status" value="1"/>
</dbReference>
<comment type="function">
    <text evidence="7">One of the primary rRNA binding proteins, it binds directly to 16S rRNA where it nucleates assembly of the body of the 30S subunit.</text>
</comment>
<dbReference type="SMART" id="SM01390">
    <property type="entry name" value="Ribosomal_S4"/>
    <property type="match status" value="1"/>
</dbReference>
<keyword evidence="3 7" id="KW-0694">RNA-binding</keyword>
<evidence type="ECO:0000313" key="12">
    <source>
        <dbReference type="Proteomes" id="UP000297295"/>
    </source>
</evidence>
<evidence type="ECO:0000256" key="5">
    <source>
        <dbReference type="ARBA" id="ARBA00023274"/>
    </source>
</evidence>
<dbReference type="PROSITE" id="PS50889">
    <property type="entry name" value="S4"/>
    <property type="match status" value="1"/>
</dbReference>
<dbReference type="InterPro" id="IPR002942">
    <property type="entry name" value="S4_RNA-bd"/>
</dbReference>
<dbReference type="InterPro" id="IPR018079">
    <property type="entry name" value="Ribosomal_uS4_CS"/>
</dbReference>
<feature type="region of interest" description="Disordered" evidence="8">
    <location>
        <begin position="164"/>
        <end position="188"/>
    </location>
</feature>
<dbReference type="OrthoDB" id="10429at2157"/>
<comment type="function">
    <text evidence="7">With S5 and S12 plays an important role in translational accuracy.</text>
</comment>
<gene>
    <name evidence="7" type="primary">rps4</name>
    <name evidence="11" type="ORF">CUN85_09210</name>
</gene>
<proteinExistence type="inferred from homology"/>
<dbReference type="Pfam" id="PF01479">
    <property type="entry name" value="S4"/>
    <property type="match status" value="1"/>
</dbReference>
<dbReference type="CDD" id="cd00165">
    <property type="entry name" value="S4"/>
    <property type="match status" value="1"/>
</dbReference>
<keyword evidence="12" id="KW-1185">Reference proteome</keyword>